<name>A0A9X2MGH2_9FIRM</name>
<evidence type="ECO:0000256" key="3">
    <source>
        <dbReference type="ARBA" id="ARBA00022475"/>
    </source>
</evidence>
<comment type="similarity">
    <text evidence="2">Belongs to the BMP lipoprotein family.</text>
</comment>
<dbReference type="SUPFAM" id="SSF53822">
    <property type="entry name" value="Periplasmic binding protein-like I"/>
    <property type="match status" value="1"/>
</dbReference>
<evidence type="ECO:0000256" key="7">
    <source>
        <dbReference type="SAM" id="MobiDB-lite"/>
    </source>
</evidence>
<dbReference type="Gene3D" id="3.40.50.2300">
    <property type="match status" value="2"/>
</dbReference>
<dbReference type="OrthoDB" id="9769871at2"/>
<dbReference type="GO" id="GO:0005886">
    <property type="term" value="C:plasma membrane"/>
    <property type="evidence" value="ECO:0007669"/>
    <property type="project" value="UniProtKB-SubCell"/>
</dbReference>
<organism evidence="10 11">
    <name type="scientific">Anaerosalibacter massiliensis</name>
    <dbReference type="NCBI Taxonomy" id="1347392"/>
    <lineage>
        <taxon>Bacteria</taxon>
        <taxon>Bacillati</taxon>
        <taxon>Bacillota</taxon>
        <taxon>Tissierellia</taxon>
        <taxon>Tissierellales</taxon>
        <taxon>Sporanaerobacteraceae</taxon>
        <taxon>Anaerosalibacter</taxon>
    </lineage>
</organism>
<protein>
    <submittedName>
        <fullName evidence="10">BMP family ABC transporter substrate-binding protein</fullName>
    </submittedName>
</protein>
<dbReference type="PROSITE" id="PS51257">
    <property type="entry name" value="PROKAR_LIPOPROTEIN"/>
    <property type="match status" value="1"/>
</dbReference>
<dbReference type="InterPro" id="IPR028082">
    <property type="entry name" value="Peripla_BP_I"/>
</dbReference>
<dbReference type="InterPro" id="IPR050957">
    <property type="entry name" value="BMP_lipoprotein"/>
</dbReference>
<evidence type="ECO:0000256" key="8">
    <source>
        <dbReference type="SAM" id="SignalP"/>
    </source>
</evidence>
<keyword evidence="6" id="KW-0449">Lipoprotein</keyword>
<keyword evidence="11" id="KW-1185">Reference proteome</keyword>
<evidence type="ECO:0000256" key="2">
    <source>
        <dbReference type="ARBA" id="ARBA00008610"/>
    </source>
</evidence>
<dbReference type="AlphaFoldDB" id="A0A9X2MGH2"/>
<feature type="compositionally biased region" description="Basic and acidic residues" evidence="7">
    <location>
        <begin position="25"/>
        <end position="45"/>
    </location>
</feature>
<feature type="signal peptide" evidence="8">
    <location>
        <begin position="1"/>
        <end position="19"/>
    </location>
</feature>
<gene>
    <name evidence="10" type="ORF">NSA23_03220</name>
</gene>
<keyword evidence="5" id="KW-0472">Membrane</keyword>
<comment type="subcellular location">
    <subcellularLocation>
        <location evidence="1">Cell membrane</location>
        <topology evidence="1">Lipid-anchor</topology>
    </subcellularLocation>
</comment>
<accession>A0A9X2MGH2</accession>
<comment type="caution">
    <text evidence="10">The sequence shown here is derived from an EMBL/GenBank/DDBJ whole genome shotgun (WGS) entry which is preliminary data.</text>
</comment>
<evidence type="ECO:0000259" key="9">
    <source>
        <dbReference type="Pfam" id="PF02608"/>
    </source>
</evidence>
<evidence type="ECO:0000256" key="5">
    <source>
        <dbReference type="ARBA" id="ARBA00023136"/>
    </source>
</evidence>
<dbReference type="RefSeq" id="WP_042680293.1">
    <property type="nucleotide sequence ID" value="NZ_CABKTM010000018.1"/>
</dbReference>
<dbReference type="CDD" id="cd06354">
    <property type="entry name" value="PBP1_PrnA-like"/>
    <property type="match status" value="1"/>
</dbReference>
<evidence type="ECO:0000256" key="6">
    <source>
        <dbReference type="ARBA" id="ARBA00023288"/>
    </source>
</evidence>
<dbReference type="PANTHER" id="PTHR34296:SF2">
    <property type="entry name" value="ABC TRANSPORTER GUANOSINE-BINDING PROTEIN NUPN"/>
    <property type="match status" value="1"/>
</dbReference>
<dbReference type="Proteomes" id="UP001142078">
    <property type="component" value="Unassembled WGS sequence"/>
</dbReference>
<dbReference type="EMBL" id="JANJZL010000002">
    <property type="protein sequence ID" value="MCR2043121.1"/>
    <property type="molecule type" value="Genomic_DNA"/>
</dbReference>
<feature type="chain" id="PRO_5040987355" evidence="8">
    <location>
        <begin position="20"/>
        <end position="360"/>
    </location>
</feature>
<proteinExistence type="inferred from homology"/>
<evidence type="ECO:0000313" key="10">
    <source>
        <dbReference type="EMBL" id="MCR2043121.1"/>
    </source>
</evidence>
<reference evidence="10" key="1">
    <citation type="submission" date="2022-07" db="EMBL/GenBank/DDBJ databases">
        <title>Enhanced cultured diversity of the mouse gut microbiota enables custom-made synthetic communities.</title>
        <authorList>
            <person name="Afrizal A."/>
        </authorList>
    </citation>
    <scope>NUCLEOTIDE SEQUENCE</scope>
    <source>
        <strain evidence="10">DSM 29482</strain>
    </source>
</reference>
<keyword evidence="3" id="KW-1003">Cell membrane</keyword>
<evidence type="ECO:0000313" key="11">
    <source>
        <dbReference type="Proteomes" id="UP001142078"/>
    </source>
</evidence>
<evidence type="ECO:0000256" key="4">
    <source>
        <dbReference type="ARBA" id="ARBA00022729"/>
    </source>
</evidence>
<sequence>MKKILALLMIAVLTFAAVGCSGGDKTNDDKKPAEQTEEGNKTDGKQLKITMVTDVGGVNDQSFNQSAWEGLQKADKDLGTKSTYQESHQESDYVSNLETALDAENDLIWGIGFKLSKAVKAAAEENDDVKYAIVDFSYGDDTPDNAVGVVFKQEQPSFLVGYIAAMMSETGKVGFVGGMESEVITAFDYGYHAGVAYANKVADKDVKVLRQYAEAFDDPAKGKAIANSMYQQGADIVFHAAGGSGDGVIEAAKEQDKYVIGVDRDQHDLAPDNVITSAMKRVNVGVYNVVKDLKEGKFPGGTTVVYGLEEGAVDIAPTSDKHVPKEILDKVEEIKKLIIDGEIEVPFDEDSYEEYVKTLK</sequence>
<evidence type="ECO:0000256" key="1">
    <source>
        <dbReference type="ARBA" id="ARBA00004193"/>
    </source>
</evidence>
<dbReference type="Pfam" id="PF02608">
    <property type="entry name" value="Bmp"/>
    <property type="match status" value="1"/>
</dbReference>
<feature type="region of interest" description="Disordered" evidence="7">
    <location>
        <begin position="22"/>
        <end position="45"/>
    </location>
</feature>
<dbReference type="PANTHER" id="PTHR34296">
    <property type="entry name" value="TRANSCRIPTIONAL ACTIVATOR PROTEIN MED"/>
    <property type="match status" value="1"/>
</dbReference>
<keyword evidence="4 8" id="KW-0732">Signal</keyword>
<feature type="domain" description="ABC transporter substrate-binding protein PnrA-like" evidence="9">
    <location>
        <begin position="50"/>
        <end position="347"/>
    </location>
</feature>
<dbReference type="InterPro" id="IPR003760">
    <property type="entry name" value="PnrA-like"/>
</dbReference>